<organism evidence="1 2">
    <name type="scientific">Listeria fleischmannii 1991</name>
    <dbReference type="NCBI Taxonomy" id="1430899"/>
    <lineage>
        <taxon>Bacteria</taxon>
        <taxon>Bacillati</taxon>
        <taxon>Bacillota</taxon>
        <taxon>Bacilli</taxon>
        <taxon>Bacillales</taxon>
        <taxon>Listeriaceae</taxon>
        <taxon>Listeria</taxon>
    </lineage>
</organism>
<dbReference type="EMBL" id="AZHO01000005">
    <property type="protein sequence ID" value="KMT60982.1"/>
    <property type="molecule type" value="Genomic_DNA"/>
</dbReference>
<accession>A0A0J8GE58</accession>
<proteinExistence type="predicted"/>
<evidence type="ECO:0000313" key="2">
    <source>
        <dbReference type="Proteomes" id="UP000052258"/>
    </source>
</evidence>
<reference evidence="1 2" key="1">
    <citation type="journal article" date="2015" name="Genome Biol. Evol.">
        <title>Comparative Genomics of Listeria Sensu Lato: Genus-Wide Differences in Evolutionary Dynamics and the Progressive Gain of Complex, Potentially Pathogenicity-Related Traits through Lateral Gene Transfer.</title>
        <authorList>
            <person name="Chiara M."/>
            <person name="Caruso M."/>
            <person name="D'Erchia A.M."/>
            <person name="Manzari C."/>
            <person name="Fraccalvieri R."/>
            <person name="Goffredo E."/>
            <person name="Latorre L."/>
            <person name="Miccolupo A."/>
            <person name="Padalino I."/>
            <person name="Santagada G."/>
            <person name="Chiocco D."/>
            <person name="Pesole G."/>
            <person name="Horner D.S."/>
            <person name="Parisi A."/>
        </authorList>
    </citation>
    <scope>NUCLEOTIDE SEQUENCE [LARGE SCALE GENOMIC DNA]</scope>
    <source>
        <strain evidence="1 2">1991</strain>
    </source>
</reference>
<dbReference type="AlphaFoldDB" id="A0A0J8GE58"/>
<evidence type="ECO:0000313" key="1">
    <source>
        <dbReference type="EMBL" id="KMT60982.1"/>
    </source>
</evidence>
<sequence length="133" mass="15074">MIKCGDQVEIQDRTGVEEFCIDGEIYQVLAKDDATLTLTLQDIDGFSKFIIPEVQVKLHEKTLSDSDILQIIHRTDKVWFYKHGCTIEEAYDLAREIAVPQFVKKGNAAWFNAENGNISISTFLKEGEDSETT</sequence>
<evidence type="ECO:0008006" key="3">
    <source>
        <dbReference type="Google" id="ProtNLM"/>
    </source>
</evidence>
<gene>
    <name evidence="1" type="ORF">X560_0402</name>
</gene>
<name>A0A0J8GE58_9LIST</name>
<dbReference type="Proteomes" id="UP000052258">
    <property type="component" value="Unassembled WGS sequence"/>
</dbReference>
<dbReference type="OrthoDB" id="2363295at2"/>
<comment type="caution">
    <text evidence="1">The sequence shown here is derived from an EMBL/GenBank/DDBJ whole genome shotgun (WGS) entry which is preliminary data.</text>
</comment>
<keyword evidence="2" id="KW-1185">Reference proteome</keyword>
<dbReference type="PATRIC" id="fig|1430899.3.peg.412"/>
<dbReference type="RefSeq" id="WP_007475960.1">
    <property type="nucleotide sequence ID" value="NZ_KQ130610.1"/>
</dbReference>
<protein>
    <recommendedName>
        <fullName evidence="3">Phage protein</fullName>
    </recommendedName>
</protein>